<feature type="compositionally biased region" description="Low complexity" evidence="1">
    <location>
        <begin position="16"/>
        <end position="30"/>
    </location>
</feature>
<evidence type="ECO:0000313" key="3">
    <source>
        <dbReference type="Proteomes" id="UP000008068"/>
    </source>
</evidence>
<dbReference type="AlphaFoldDB" id="G0NKF7"/>
<gene>
    <name evidence="2" type="ORF">CAEBREN_04644</name>
</gene>
<feature type="compositionally biased region" description="Basic and acidic residues" evidence="1">
    <location>
        <begin position="122"/>
        <end position="141"/>
    </location>
</feature>
<feature type="compositionally biased region" description="Pro residues" evidence="1">
    <location>
        <begin position="1"/>
        <end position="15"/>
    </location>
</feature>
<reference evidence="3" key="1">
    <citation type="submission" date="2011-07" db="EMBL/GenBank/DDBJ databases">
        <authorList>
            <consortium name="Caenorhabditis brenneri Sequencing and Analysis Consortium"/>
            <person name="Wilson R.K."/>
        </authorList>
    </citation>
    <scope>NUCLEOTIDE SEQUENCE [LARGE SCALE GENOMIC DNA]</scope>
    <source>
        <strain evidence="3">PB2801</strain>
    </source>
</reference>
<sequence>MADRAPPPNNHPPANPRNNRPARHNPLARPEGNPPRGRQRQAPANLDRENPGMPEQNQERPGWAYFERLIRLLNETLRNQRMLEQNRADPAIIEVARGDVRQQIARAPEPVGPPQGDAQDPQDDHRLVQRPADPQENKENDGAVGGDQ</sequence>
<proteinExistence type="predicted"/>
<dbReference type="Proteomes" id="UP000008068">
    <property type="component" value="Unassembled WGS sequence"/>
</dbReference>
<dbReference type="InParanoid" id="G0NKF7"/>
<keyword evidence="3" id="KW-1185">Reference proteome</keyword>
<name>G0NKF7_CAEBE</name>
<evidence type="ECO:0000313" key="2">
    <source>
        <dbReference type="EMBL" id="EGT32916.1"/>
    </source>
</evidence>
<feature type="region of interest" description="Disordered" evidence="1">
    <location>
        <begin position="99"/>
        <end position="148"/>
    </location>
</feature>
<dbReference type="HOGENOM" id="CLU_1760400_0_0_1"/>
<dbReference type="EMBL" id="GL379899">
    <property type="protein sequence ID" value="EGT32916.1"/>
    <property type="molecule type" value="Genomic_DNA"/>
</dbReference>
<accession>G0NKF7</accession>
<evidence type="ECO:0000256" key="1">
    <source>
        <dbReference type="SAM" id="MobiDB-lite"/>
    </source>
</evidence>
<feature type="region of interest" description="Disordered" evidence="1">
    <location>
        <begin position="1"/>
        <end position="62"/>
    </location>
</feature>
<organism evidence="3">
    <name type="scientific">Caenorhabditis brenneri</name>
    <name type="common">Nematode worm</name>
    <dbReference type="NCBI Taxonomy" id="135651"/>
    <lineage>
        <taxon>Eukaryota</taxon>
        <taxon>Metazoa</taxon>
        <taxon>Ecdysozoa</taxon>
        <taxon>Nematoda</taxon>
        <taxon>Chromadorea</taxon>
        <taxon>Rhabditida</taxon>
        <taxon>Rhabditina</taxon>
        <taxon>Rhabditomorpha</taxon>
        <taxon>Rhabditoidea</taxon>
        <taxon>Rhabditidae</taxon>
        <taxon>Peloderinae</taxon>
        <taxon>Caenorhabditis</taxon>
    </lineage>
</organism>
<protein>
    <submittedName>
        <fullName evidence="2">Uncharacterized protein</fullName>
    </submittedName>
</protein>